<accession>A0A8E1WKM7</accession>
<dbReference type="Proteomes" id="UP000532373">
    <property type="component" value="Unassembled WGS sequence"/>
</dbReference>
<gene>
    <name evidence="1" type="ORF">HNQ96_004980</name>
</gene>
<dbReference type="EMBL" id="JACHGI010000014">
    <property type="protein sequence ID" value="MBB6469091.1"/>
    <property type="molecule type" value="Genomic_DNA"/>
</dbReference>
<organism evidence="1 2">
    <name type="scientific">Aminobacter carboxidus</name>
    <dbReference type="NCBI Taxonomy" id="376165"/>
    <lineage>
        <taxon>Bacteria</taxon>
        <taxon>Pseudomonadati</taxon>
        <taxon>Pseudomonadota</taxon>
        <taxon>Alphaproteobacteria</taxon>
        <taxon>Hyphomicrobiales</taxon>
        <taxon>Phyllobacteriaceae</taxon>
        <taxon>Aminobacter</taxon>
    </lineage>
</organism>
<dbReference type="RefSeq" id="WP_184772169.1">
    <property type="nucleotide sequence ID" value="NZ_JACHGI010000014.1"/>
</dbReference>
<sequence>MAFSGSGLFTMWNDVEPQKKFDFNFMHSRNHLLDHLAYLGENGILEGRRYVDGNGTLPPFFMLYDMRSLSILVDDEHQHCRVADSPWFLSLRPSIRDLIRYNWNVVCRAGGGCGSAAATFLIEAPKGTSDRLTIWKPFLSHLLTSTACTAAHVGSIDLTTPIRVSQPVPEYTDADISRELLVVESFDRHLLARTVDQIDAELQSVGLADARTRYSHYSLSFQLEFGDLPTVTRLEALPNTLSLG</sequence>
<name>A0A8E1WKM7_9HYPH</name>
<evidence type="ECO:0000313" key="2">
    <source>
        <dbReference type="Proteomes" id="UP000532373"/>
    </source>
</evidence>
<dbReference type="AlphaFoldDB" id="A0A8E1WKM7"/>
<comment type="caution">
    <text evidence="1">The sequence shown here is derived from an EMBL/GenBank/DDBJ whole genome shotgun (WGS) entry which is preliminary data.</text>
</comment>
<protein>
    <submittedName>
        <fullName evidence="1">Uncharacterized protein</fullName>
    </submittedName>
</protein>
<evidence type="ECO:0000313" key="1">
    <source>
        <dbReference type="EMBL" id="MBB6469091.1"/>
    </source>
</evidence>
<reference evidence="1 2" key="1">
    <citation type="submission" date="2020-08" db="EMBL/GenBank/DDBJ databases">
        <title>Genomic Encyclopedia of Type Strains, Phase IV (KMG-IV): sequencing the most valuable type-strain genomes for metagenomic binning, comparative biology and taxonomic classification.</title>
        <authorList>
            <person name="Goeker M."/>
        </authorList>
    </citation>
    <scope>NUCLEOTIDE SEQUENCE [LARGE SCALE GENOMIC DNA]</scope>
    <source>
        <strain evidence="1 2">DSM 17454</strain>
    </source>
</reference>
<proteinExistence type="predicted"/>